<feature type="compositionally biased region" description="Basic and acidic residues" evidence="1">
    <location>
        <begin position="283"/>
        <end position="296"/>
    </location>
</feature>
<feature type="compositionally biased region" description="Basic and acidic residues" evidence="1">
    <location>
        <begin position="406"/>
        <end position="418"/>
    </location>
</feature>
<dbReference type="VEuPathDB" id="CryptoDB:Cvel_15892"/>
<feature type="compositionally biased region" description="Polar residues" evidence="1">
    <location>
        <begin position="95"/>
        <end position="107"/>
    </location>
</feature>
<feature type="compositionally biased region" description="Basic and acidic residues" evidence="1">
    <location>
        <begin position="108"/>
        <end position="135"/>
    </location>
</feature>
<reference evidence="2" key="1">
    <citation type="submission" date="2014-11" db="EMBL/GenBank/DDBJ databases">
        <authorList>
            <person name="Otto D Thomas"/>
            <person name="Naeem Raeece"/>
        </authorList>
    </citation>
    <scope>NUCLEOTIDE SEQUENCE</scope>
</reference>
<feature type="compositionally biased region" description="Basic and acidic residues" evidence="1">
    <location>
        <begin position="352"/>
        <end position="361"/>
    </location>
</feature>
<feature type="compositionally biased region" description="Basic and acidic residues" evidence="1">
    <location>
        <begin position="838"/>
        <end position="852"/>
    </location>
</feature>
<protein>
    <submittedName>
        <fullName evidence="2">Uncharacterized protein</fullName>
    </submittedName>
</protein>
<organism evidence="2">
    <name type="scientific">Chromera velia CCMP2878</name>
    <dbReference type="NCBI Taxonomy" id="1169474"/>
    <lineage>
        <taxon>Eukaryota</taxon>
        <taxon>Sar</taxon>
        <taxon>Alveolata</taxon>
        <taxon>Colpodellida</taxon>
        <taxon>Chromeraceae</taxon>
        <taxon>Chromera</taxon>
    </lineage>
</organism>
<dbReference type="EMBL" id="CDMZ01000222">
    <property type="protein sequence ID" value="CEM09552.1"/>
    <property type="molecule type" value="Genomic_DNA"/>
</dbReference>
<sequence>MFRQGDLVTLKKGGRNHEDVFVVLCGRGEFVALKELNNPEVFVEEVGNVSGDGEQGGSRRPSPALYVKNPYFVLQKRKDKTEGSSSSSSSASAATLTKSGPRSSTNLKQEEREPARRSKRSRETKQQKEETETAKRTRSGLSRGKPAEEEAEMEGEGDTASRGAAGRRSTRVQKEEAAAGSLSRSLDGISAATQKRGRGRPRGSTKAVKLAKQVGGMHDGSDAEDAETRGPLSALDGCPKVQEKNPKREGTVEGTNAKPRQKAPKGLSQCWRGAAAVSASSSVDRRDGQTGKDGKKPRLLGSSLVGASSCSARASAGAAAAAAAASACAAKEWRVEDALAELLVVKISGGQKRRELARADRGGGGVSQSSSACASASSSSASASASSSSACARVGMEGRQAGGVRVKAEEGGEPERVAEGGAEEDEPEPREANESTATKPALLLGAFGVGKSFITDTLIASGLPADQQPLDWDQRLLPVAGEDSYVSTSSESVMHDKALNEADAYTITVNGSEKRSQFMGMCGCHKQREGGDSKRSDNHEGGQRVLQRVARVGRRGEEEGERGVARALEGTWETLLDLLLWPTKDISFSQFKQLVMVTVLRLIGSAPGSGQDLCTCQESTMKKALRKRLASEMLGPSAAWPSEKRDVAMFQAAVKQLCPLWPSTLLVTPILDIPGTNDADSLNAQKVAEVLREDVDSIALLLDKNEKSGLEALYECGILQRLRASVEGGVGAARGSNEEGGGGTSSARPPRVCLCFNMEKRTSNKPLTTVEVIRQLVVPSSSVESTRPREDREMEERGSDSDAENEESEKGKKGKDREGAESDSEDDDVSPTSAGNAKKNEETGQEKRRKAETMMRESFWEFWRGKDPSLSDAVFNKVIETGGVRFLSLYISAFRECMLNPEEVKDHLSARLTKRSSRKRNEEELDKLKKLTHVPNFLEFLEGNNPRWMESDVRRIQAAQRHAVPLCGESVSEKLFSQLSNREIGEVVISLKGLMKPTYPTDRLNEEFGSMTACKDFRGAWEKALMESWDLTEESRSTFDFGDALLAKFTEVVESVCGGRVMSSLCRQIETVVNDMHERKLLEQKSLNQLNFFRPAHNRLYAEMHERVFLKEQFRVETEMAHELRTQLGHWCEERYRERVPLWEEKLRVLMEALAGVLPKGRLRSENDRLVAVQKVLSEVFEEFVPAFVSRLQPDSLMPLDLEKEIFRPSRASAVKWAMTEIRNEVKEDESFIGGRKTLCEAILKGTEKINEGFVDRFSKYFKHYVFQESEFAEVLTGTKHRDRRSGVLCTVLSHLKVYDGPRRAVSLKNPFLPAPPRGRTQRKLFQVLEDIIFWIAEWLLEEIGKRPECEGEIPKLEELRREVERYRENMAIQGGTDPSVVVGKPFLALQRRNQSRALLAV</sequence>
<proteinExistence type="predicted"/>
<feature type="compositionally biased region" description="Basic and acidic residues" evidence="1">
    <location>
        <begin position="808"/>
        <end position="820"/>
    </location>
</feature>
<feature type="region of interest" description="Disordered" evidence="1">
    <location>
        <begin position="526"/>
        <end position="562"/>
    </location>
</feature>
<feature type="compositionally biased region" description="Gly residues" evidence="1">
    <location>
        <begin position="731"/>
        <end position="744"/>
    </location>
</feature>
<feature type="compositionally biased region" description="Basic and acidic residues" evidence="1">
    <location>
        <begin position="526"/>
        <end position="542"/>
    </location>
</feature>
<feature type="compositionally biased region" description="Low complexity" evidence="1">
    <location>
        <begin position="84"/>
        <end position="94"/>
    </location>
</feature>
<feature type="region of interest" description="Disordered" evidence="1">
    <location>
        <begin position="78"/>
        <end position="301"/>
    </location>
</feature>
<accession>A0A0G4F9P9</accession>
<feature type="region of interest" description="Disordered" evidence="1">
    <location>
        <begin position="350"/>
        <end position="373"/>
    </location>
</feature>
<evidence type="ECO:0000313" key="2">
    <source>
        <dbReference type="EMBL" id="CEM09552.1"/>
    </source>
</evidence>
<feature type="region of interest" description="Disordered" evidence="1">
    <location>
        <begin position="399"/>
        <end position="439"/>
    </location>
</feature>
<gene>
    <name evidence="2" type="ORF">Cvel_15892</name>
</gene>
<feature type="compositionally biased region" description="Basic and acidic residues" evidence="1">
    <location>
        <begin position="786"/>
        <end position="800"/>
    </location>
</feature>
<feature type="compositionally biased region" description="Basic and acidic residues" evidence="1">
    <location>
        <begin position="241"/>
        <end position="251"/>
    </location>
</feature>
<feature type="region of interest" description="Disordered" evidence="1">
    <location>
        <begin position="731"/>
        <end position="750"/>
    </location>
</feature>
<feature type="region of interest" description="Disordered" evidence="1">
    <location>
        <begin position="780"/>
        <end position="852"/>
    </location>
</feature>
<name>A0A0G4F9P9_9ALVE</name>
<evidence type="ECO:0000256" key="1">
    <source>
        <dbReference type="SAM" id="MobiDB-lite"/>
    </source>
</evidence>